<protein>
    <submittedName>
        <fullName evidence="1">Uncharacterized protein</fullName>
    </submittedName>
</protein>
<reference evidence="1 2" key="1">
    <citation type="submission" date="2019-05" db="EMBL/GenBank/DDBJ databases">
        <title>Another draft genome of Portunus trituberculatus and its Hox gene families provides insights of decapod evolution.</title>
        <authorList>
            <person name="Jeong J.-H."/>
            <person name="Song I."/>
            <person name="Kim S."/>
            <person name="Choi T."/>
            <person name="Kim D."/>
            <person name="Ryu S."/>
            <person name="Kim W."/>
        </authorList>
    </citation>
    <scope>NUCLEOTIDE SEQUENCE [LARGE SCALE GENOMIC DNA]</scope>
    <source>
        <tissue evidence="1">Muscle</tissue>
    </source>
</reference>
<dbReference type="Proteomes" id="UP000324222">
    <property type="component" value="Unassembled WGS sequence"/>
</dbReference>
<organism evidence="1 2">
    <name type="scientific">Portunus trituberculatus</name>
    <name type="common">Swimming crab</name>
    <name type="synonym">Neptunus trituberculatus</name>
    <dbReference type="NCBI Taxonomy" id="210409"/>
    <lineage>
        <taxon>Eukaryota</taxon>
        <taxon>Metazoa</taxon>
        <taxon>Ecdysozoa</taxon>
        <taxon>Arthropoda</taxon>
        <taxon>Crustacea</taxon>
        <taxon>Multicrustacea</taxon>
        <taxon>Malacostraca</taxon>
        <taxon>Eumalacostraca</taxon>
        <taxon>Eucarida</taxon>
        <taxon>Decapoda</taxon>
        <taxon>Pleocyemata</taxon>
        <taxon>Brachyura</taxon>
        <taxon>Eubrachyura</taxon>
        <taxon>Portunoidea</taxon>
        <taxon>Portunidae</taxon>
        <taxon>Portuninae</taxon>
        <taxon>Portunus</taxon>
    </lineage>
</organism>
<dbReference type="AlphaFoldDB" id="A0A5B7IIC9"/>
<dbReference type="EMBL" id="VSRR010062878">
    <property type="protein sequence ID" value="MPC83582.1"/>
    <property type="molecule type" value="Genomic_DNA"/>
</dbReference>
<accession>A0A5B7IIC9</accession>
<proteinExistence type="predicted"/>
<evidence type="ECO:0000313" key="2">
    <source>
        <dbReference type="Proteomes" id="UP000324222"/>
    </source>
</evidence>
<sequence length="46" mass="4950">MEVSRACRPSHNITGVHCHPLQSARTLVISGPTRLLCPSPAATRQV</sequence>
<evidence type="ECO:0000313" key="1">
    <source>
        <dbReference type="EMBL" id="MPC83582.1"/>
    </source>
</evidence>
<comment type="caution">
    <text evidence="1">The sequence shown here is derived from an EMBL/GenBank/DDBJ whole genome shotgun (WGS) entry which is preliminary data.</text>
</comment>
<gene>
    <name evidence="1" type="ORF">E2C01_078294</name>
</gene>
<keyword evidence="2" id="KW-1185">Reference proteome</keyword>
<name>A0A5B7IIC9_PORTR</name>